<dbReference type="OrthoDB" id="9155410at2"/>
<reference evidence="1 2" key="1">
    <citation type="journal article" date="2004" name="Appl. Environ. Microbiol.">
        <title>Mineralization of individual congeners of linear alkylbenzenesulfonate by defined pairs of heterotrophic bacteria.</title>
        <authorList>
            <person name="Schleheck D."/>
            <person name="Knepper T.P."/>
            <person name="Fischer K."/>
            <person name="Cook A.M."/>
        </authorList>
    </citation>
    <scope>NUCLEOTIDE SEQUENCE [LARGE SCALE GENOMIC DNA]</scope>
    <source>
        <strain evidence="2">DSM 14576 / KF-1</strain>
    </source>
</reference>
<protein>
    <submittedName>
        <fullName evidence="1">Uncharacterized protein</fullName>
    </submittedName>
</protein>
<sequence>MLHEETRLCMPALPWTVAEDMRDYDSLAHRHSSKDMCVEKPVSLIANLIDFAPAAEDLQYVLGFYAGGSGIDDRLAVRCRIDLAHWPDVVSRLRLKSVHGVSCDADWQEDFRWLIDAQDAEGQLHAHCHRFINAARRVFQDKVDHRWEIFFSHGSDINAWCAVWRSQEHLNYLSFDQG</sequence>
<dbReference type="AlphaFoldDB" id="B7X4A4"/>
<proteinExistence type="predicted"/>
<evidence type="ECO:0000313" key="1">
    <source>
        <dbReference type="EMBL" id="EED70454.1"/>
    </source>
</evidence>
<dbReference type="eggNOG" id="ENOG5032ZZ0">
    <property type="taxonomic scope" value="Bacteria"/>
</dbReference>
<organism evidence="1 2">
    <name type="scientific">Comamonas testosteroni (strain DSM 14576 / KF-1)</name>
    <name type="common">Pseudomonas testosteroni</name>
    <dbReference type="NCBI Taxonomy" id="399795"/>
    <lineage>
        <taxon>Bacteria</taxon>
        <taxon>Pseudomonadati</taxon>
        <taxon>Pseudomonadota</taxon>
        <taxon>Betaproteobacteria</taxon>
        <taxon>Burkholderiales</taxon>
        <taxon>Comamonadaceae</taxon>
        <taxon>Comamonas</taxon>
    </lineage>
</organism>
<name>B7X4A4_COMTK</name>
<dbReference type="Proteomes" id="UP000003039">
    <property type="component" value="Unassembled WGS sequence"/>
</dbReference>
<accession>B7X4A4</accession>
<comment type="caution">
    <text evidence="1">The sequence shown here is derived from an EMBL/GenBank/DDBJ whole genome shotgun (WGS) entry which is preliminary data.</text>
</comment>
<dbReference type="EMBL" id="AAUJ02000001">
    <property type="protein sequence ID" value="EED70454.1"/>
    <property type="molecule type" value="Genomic_DNA"/>
</dbReference>
<gene>
    <name evidence="1" type="ORF">CtesDRAFT_PD5402</name>
</gene>
<evidence type="ECO:0000313" key="2">
    <source>
        <dbReference type="Proteomes" id="UP000003039"/>
    </source>
</evidence>